<accession>A0A7R6PNZ0</accession>
<dbReference type="GO" id="GO:0051536">
    <property type="term" value="F:iron-sulfur cluster binding"/>
    <property type="evidence" value="ECO:0007669"/>
    <property type="project" value="UniProtKB-KW"/>
</dbReference>
<keyword evidence="2" id="KW-0479">Metal-binding</keyword>
<reference evidence="5 6" key="1">
    <citation type="journal article" date="2012" name="Extremophiles">
        <title>Thermotomaculum hydrothermale gen. nov., sp. nov., a novel heterotrophic thermophile within the phylum Acidobacteria from a deep-sea hydrothermal vent chimney in the Southern Okinawa Trough.</title>
        <authorList>
            <person name="Izumi H."/>
            <person name="Nunoura T."/>
            <person name="Miyazaki M."/>
            <person name="Mino S."/>
            <person name="Toki T."/>
            <person name="Takai K."/>
            <person name="Sako Y."/>
            <person name="Sawabe T."/>
            <person name="Nakagawa S."/>
        </authorList>
    </citation>
    <scope>NUCLEOTIDE SEQUENCE [LARGE SCALE GENOMIC DNA]</scope>
    <source>
        <strain evidence="5 6">AC55</strain>
    </source>
</reference>
<dbReference type="PANTHER" id="PTHR30548:SF5">
    <property type="entry name" value="SUBUNIT OF OXYGEN-SENSITIVE 2-HYDROXYISOCAPROYL-COA DEHYDRATASE"/>
    <property type="match status" value="1"/>
</dbReference>
<dbReference type="Gene3D" id="3.40.50.11900">
    <property type="match status" value="1"/>
</dbReference>
<evidence type="ECO:0000256" key="2">
    <source>
        <dbReference type="ARBA" id="ARBA00022723"/>
    </source>
</evidence>
<comment type="similarity">
    <text evidence="1">Belongs to the FldB/FldC dehydratase alpha/beta subunit family.</text>
</comment>
<evidence type="ECO:0000256" key="4">
    <source>
        <dbReference type="ARBA" id="ARBA00023014"/>
    </source>
</evidence>
<dbReference type="EMBL" id="AP017470">
    <property type="protein sequence ID" value="BBB33547.1"/>
    <property type="molecule type" value="Genomic_DNA"/>
</dbReference>
<dbReference type="Pfam" id="PF06050">
    <property type="entry name" value="HGD-D"/>
    <property type="match status" value="1"/>
</dbReference>
<evidence type="ECO:0000256" key="3">
    <source>
        <dbReference type="ARBA" id="ARBA00023004"/>
    </source>
</evidence>
<evidence type="ECO:0000256" key="1">
    <source>
        <dbReference type="ARBA" id="ARBA00005806"/>
    </source>
</evidence>
<dbReference type="Gene3D" id="1.20.1270.370">
    <property type="match status" value="1"/>
</dbReference>
<dbReference type="InterPro" id="IPR010327">
    <property type="entry name" value="FldB/FldC_alpha/beta"/>
</dbReference>
<evidence type="ECO:0000313" key="6">
    <source>
        <dbReference type="Proteomes" id="UP000595564"/>
    </source>
</evidence>
<dbReference type="GO" id="GO:0046872">
    <property type="term" value="F:metal ion binding"/>
    <property type="evidence" value="ECO:0007669"/>
    <property type="project" value="UniProtKB-KW"/>
</dbReference>
<keyword evidence="3" id="KW-0408">Iron</keyword>
<dbReference type="Proteomes" id="UP000595564">
    <property type="component" value="Chromosome"/>
</dbReference>
<proteinExistence type="inferred from homology"/>
<gene>
    <name evidence="5" type="ORF">TTHT_2111</name>
</gene>
<dbReference type="Gene3D" id="3.40.50.11890">
    <property type="match status" value="1"/>
</dbReference>
<sequence>MLKVQGRIETIQKFKAKGGKIIGVAPYHYPKAIFRAFNILPVEIWGPPKLNTLESKAHIQTYICSVVHSILTYHLKKNLDICDMFLIPHTCDSLQGLGSIFLDFVKPKQKVFTFYTPRGRRSVDIDFITKEIEKIYNMLSELTGQKPSYKELKKHIEIEEKANLVLKKLLDQRLYLDIDDYKFYSLIRTKEYLPAEEFIEIAKDIYLMYKKDSKIEKTPVIISGLLAEPMEIFKVINQKNGIVAGDDLAITGRRLYPPSEGNNPFNRLAKSIINSPPDPSRGDSVDFRVKRLLEIAKKTNAKGVIFYIVTFCEQEYFYIPHIRKRLRENGIKSILIDTDINQELSQQAITRLEVFMETLQ</sequence>
<evidence type="ECO:0000313" key="5">
    <source>
        <dbReference type="EMBL" id="BBB33547.1"/>
    </source>
</evidence>
<keyword evidence="4" id="KW-0411">Iron-sulfur</keyword>
<protein>
    <submittedName>
        <fullName evidence="5">2-hydroxyglutaryl-CoA dehydratase subunit D</fullName>
    </submittedName>
</protein>
<dbReference type="PANTHER" id="PTHR30548">
    <property type="entry name" value="2-HYDROXYGLUTARYL-COA DEHYDRATASE, D-COMPONENT-RELATED"/>
    <property type="match status" value="1"/>
</dbReference>
<keyword evidence="6" id="KW-1185">Reference proteome</keyword>
<organism evidence="5 6">
    <name type="scientific">Thermotomaculum hydrothermale</name>
    <dbReference type="NCBI Taxonomy" id="981385"/>
    <lineage>
        <taxon>Bacteria</taxon>
        <taxon>Pseudomonadati</taxon>
        <taxon>Acidobacteriota</taxon>
        <taxon>Holophagae</taxon>
        <taxon>Thermotomaculales</taxon>
        <taxon>Thermotomaculaceae</taxon>
        <taxon>Thermotomaculum</taxon>
    </lineage>
</organism>
<dbReference type="KEGG" id="thyd:TTHT_2111"/>
<dbReference type="RefSeq" id="WP_201327858.1">
    <property type="nucleotide sequence ID" value="NZ_AP017470.1"/>
</dbReference>
<name>A0A7R6PNZ0_9BACT</name>
<dbReference type="AlphaFoldDB" id="A0A7R6PNZ0"/>